<proteinExistence type="predicted"/>
<accession>A0ABQ7YRG3</accession>
<feature type="transmembrane region" description="Helical" evidence="1">
    <location>
        <begin position="38"/>
        <end position="60"/>
    </location>
</feature>
<evidence type="ECO:0000313" key="2">
    <source>
        <dbReference type="EMBL" id="KAH0870786.1"/>
    </source>
</evidence>
<name>A0ABQ7YRG3_BRANA</name>
<keyword evidence="1" id="KW-0472">Membrane</keyword>
<organism evidence="2 3">
    <name type="scientific">Brassica napus</name>
    <name type="common">Rape</name>
    <dbReference type="NCBI Taxonomy" id="3708"/>
    <lineage>
        <taxon>Eukaryota</taxon>
        <taxon>Viridiplantae</taxon>
        <taxon>Streptophyta</taxon>
        <taxon>Embryophyta</taxon>
        <taxon>Tracheophyta</taxon>
        <taxon>Spermatophyta</taxon>
        <taxon>Magnoliopsida</taxon>
        <taxon>eudicotyledons</taxon>
        <taxon>Gunneridae</taxon>
        <taxon>Pentapetalae</taxon>
        <taxon>rosids</taxon>
        <taxon>malvids</taxon>
        <taxon>Brassicales</taxon>
        <taxon>Brassicaceae</taxon>
        <taxon>Brassiceae</taxon>
        <taxon>Brassica</taxon>
    </lineage>
</organism>
<evidence type="ECO:0000313" key="3">
    <source>
        <dbReference type="Proteomes" id="UP000824890"/>
    </source>
</evidence>
<reference evidence="2 3" key="1">
    <citation type="submission" date="2021-05" db="EMBL/GenBank/DDBJ databases">
        <title>Genome Assembly of Synthetic Allotetraploid Brassica napus Reveals Homoeologous Exchanges between Subgenomes.</title>
        <authorList>
            <person name="Davis J.T."/>
        </authorList>
    </citation>
    <scope>NUCLEOTIDE SEQUENCE [LARGE SCALE GENOMIC DNA]</scope>
    <source>
        <strain evidence="3">cv. Da-Ae</strain>
        <tissue evidence="2">Seedling</tissue>
    </source>
</reference>
<comment type="caution">
    <text evidence="2">The sequence shown here is derived from an EMBL/GenBank/DDBJ whole genome shotgun (WGS) entry which is preliminary data.</text>
</comment>
<protein>
    <submittedName>
        <fullName evidence="2">Uncharacterized protein</fullName>
    </submittedName>
</protein>
<feature type="transmembrane region" description="Helical" evidence="1">
    <location>
        <begin position="446"/>
        <end position="470"/>
    </location>
</feature>
<keyword evidence="1" id="KW-1133">Transmembrane helix</keyword>
<feature type="transmembrane region" description="Helical" evidence="1">
    <location>
        <begin position="80"/>
        <end position="97"/>
    </location>
</feature>
<dbReference type="Proteomes" id="UP000824890">
    <property type="component" value="Unassembled WGS sequence"/>
</dbReference>
<gene>
    <name evidence="2" type="ORF">HID58_077808</name>
</gene>
<keyword evidence="1" id="KW-0812">Transmembrane</keyword>
<keyword evidence="3" id="KW-1185">Reference proteome</keyword>
<evidence type="ECO:0000256" key="1">
    <source>
        <dbReference type="SAM" id="Phobius"/>
    </source>
</evidence>
<sequence length="480" mass="52653">PHNLPGTVSEADLQAMISGVGDFSRRRRDSSPPDLLSFFVYSVVFYLGLCFHPLLLVLIFGGKGPPRIQRQKHRALEPDISMALSIWLLLSTVLSIVTHSRLVVTSVASSLVVVHAPAQLAVTPVSVTLLVTAQLTEASGCVKFVCTFTDSIHMAPTTSIQSTHARLSSPQSPLSSNIEAAPSWHVLNGAELHSLRLSPTPSSARCGPLWLCLLPQPETESAKGPFFPPRLDLPDPPDCASSGFSEPPSRFIKDSEPRSDDQYLIYSLTDSMKQRTRLGSAKARVFQHGNVGVQSCVLNNVLSLPWILVNVIYICWSEVFEKSIVYMGLETTLASVYRVHLAQNRDVMLNLRILFVQPSQVSRVCSNSNFVTCAIRFQGPPSLFISDKSRTGILSSLRRASSELELLLLVPPPSKLCWLVYSTSIPTISCSWGASDDFPRFSGCRFVMFCLAVLLVFIKLSSFPLVFILLPLSIAPDVIT</sequence>
<dbReference type="EMBL" id="JAGKQM010000017">
    <property type="protein sequence ID" value="KAH0870786.1"/>
    <property type="molecule type" value="Genomic_DNA"/>
</dbReference>
<feature type="non-terminal residue" evidence="2">
    <location>
        <position position="1"/>
    </location>
</feature>